<dbReference type="InterPro" id="IPR032557">
    <property type="entry name" value="DUF4935"/>
</dbReference>
<evidence type="ECO:0000313" key="2">
    <source>
        <dbReference type="EMBL" id="MDB9225021.1"/>
    </source>
</evidence>
<dbReference type="EMBL" id="JAQMRD010000039">
    <property type="protein sequence ID" value="MDB9225021.1"/>
    <property type="molecule type" value="Genomic_DNA"/>
</dbReference>
<evidence type="ECO:0000259" key="1">
    <source>
        <dbReference type="Pfam" id="PF16289"/>
    </source>
</evidence>
<accession>A0AAW6FPS5</accession>
<gene>
    <name evidence="2" type="ORF">PN645_18760</name>
</gene>
<sequence>MDKITAFIDTSVFIKENFTASRSFQQLLELAAKNEINLIITDIVYGEVLSNQAKQLEEALPIMKKTYNIRNKEGRVLRCYEDLEALFVYPDLDKGKLIAQFKKAFDEKIEKAHIDIISSKDTKVDYIFDRYFTKVPPFSEKKKDEFPDAFSLKTIIEHVKSRRIKNFCIVAGDPDLLIKEVRKFSCFKEVSELINEHISRKKKHTETLALIARIYKEKIEELCYFKDEIFSLFEAYVYSGKYNPDSFKEIESIDDIKIPKVKFAKDYNVIEINDRSAIIETTVEIYYQIEFTYNDYEGAYYEKEEDEWYFLEQETDVVDEYKTFPVTIEIDYAPPAGSEFGDAEIIDIDLSIL</sequence>
<evidence type="ECO:0000313" key="3">
    <source>
        <dbReference type="Proteomes" id="UP001212263"/>
    </source>
</evidence>
<dbReference type="AlphaFoldDB" id="A0AAW6FPS5"/>
<dbReference type="Pfam" id="PF16289">
    <property type="entry name" value="PIN_12"/>
    <property type="match status" value="1"/>
</dbReference>
<dbReference type="Proteomes" id="UP001212263">
    <property type="component" value="Unassembled WGS sequence"/>
</dbReference>
<name>A0AAW6FPS5_9BACT</name>
<comment type="caution">
    <text evidence="2">The sequence shown here is derived from an EMBL/GenBank/DDBJ whole genome shotgun (WGS) entry which is preliminary data.</text>
</comment>
<feature type="domain" description="DUF4935" evidence="1">
    <location>
        <begin position="7"/>
        <end position="173"/>
    </location>
</feature>
<organism evidence="2 3">
    <name type="scientific">Odoribacter splanchnicus</name>
    <dbReference type="NCBI Taxonomy" id="28118"/>
    <lineage>
        <taxon>Bacteria</taxon>
        <taxon>Pseudomonadati</taxon>
        <taxon>Bacteroidota</taxon>
        <taxon>Bacteroidia</taxon>
        <taxon>Bacteroidales</taxon>
        <taxon>Odoribacteraceae</taxon>
        <taxon>Odoribacter</taxon>
    </lineage>
</organism>
<protein>
    <submittedName>
        <fullName evidence="2">PIN domain-containing protein</fullName>
    </submittedName>
</protein>
<reference evidence="2" key="1">
    <citation type="submission" date="2023-01" db="EMBL/GenBank/DDBJ databases">
        <title>Human gut microbiome strain richness.</title>
        <authorList>
            <person name="Chen-Liaw A."/>
        </authorList>
    </citation>
    <scope>NUCLEOTIDE SEQUENCE</scope>
    <source>
        <strain evidence="2">RTP21484st1_B7_RTP21484_190118</strain>
    </source>
</reference>
<proteinExistence type="predicted"/>
<dbReference type="RefSeq" id="WP_272055065.1">
    <property type="nucleotide sequence ID" value="NZ_JAQMRB010000036.1"/>
</dbReference>